<organism evidence="2 3">
    <name type="scientific">Priapulus caudatus</name>
    <name type="common">Priapulid worm</name>
    <dbReference type="NCBI Taxonomy" id="37621"/>
    <lineage>
        <taxon>Eukaryota</taxon>
        <taxon>Metazoa</taxon>
        <taxon>Ecdysozoa</taxon>
        <taxon>Scalidophora</taxon>
        <taxon>Priapulida</taxon>
        <taxon>Priapulimorpha</taxon>
        <taxon>Priapulimorphida</taxon>
        <taxon>Priapulidae</taxon>
        <taxon>Priapulus</taxon>
    </lineage>
</organism>
<dbReference type="PANTHER" id="PTHR35076:SF1">
    <property type="entry name" value="TUBULIN EPSILON AND DELTA COMPLEX PROTEIN 1"/>
    <property type="match status" value="1"/>
</dbReference>
<dbReference type="Proteomes" id="UP000695022">
    <property type="component" value="Unplaced"/>
</dbReference>
<keyword evidence="2" id="KW-1185">Reference proteome</keyword>
<protein>
    <submittedName>
        <fullName evidence="3">Uncharacterized protein C14orf80 homolog</fullName>
    </submittedName>
</protein>
<dbReference type="PANTHER" id="PTHR35076">
    <property type="entry name" value="TUBULIN EPSILON AND DELTA COMPLEX PROTEIN 1"/>
    <property type="match status" value="1"/>
</dbReference>
<accession>A0ABM1F5R5</accession>
<evidence type="ECO:0000313" key="2">
    <source>
        <dbReference type="Proteomes" id="UP000695022"/>
    </source>
</evidence>
<sequence length="437" mass="49844">MSQIREVVEILCKCLIHCISAYGITAEILRKAMRNRADVVPDMWLALLDVLEDSTKQTTFYKGDLPLQQLRSQHRLSRRLDSNVINSVKSSFLKLGYNLNEFHSLPGDGTQGSRELLLALAWYLGRMKPLDKYIIRCTSDIIHITNIISEDTTGVIELGTCGSKETDRNIEHVNDGSVEERSAIEHYYRLSVKDKANYYAWLYGKVLFSIRSLHAIHSEQTKLMHRVHCGTAGVHVTDYASHLSVLHAYLLDKPKQLSRYLETIRFKNSLMALLLKWKASEGIFWRWIASIVDDKKMGRTSIKCTNVAVHGSLEKKSIQAPETTAGHGCSGDADVNTIEQEKSSRNLVREQLLKSTKNLLLSEYVYTMPPNPCTQVDRANAVRDKPHVHDTQEYMMLVKARSMLLEESYKKALDVKKVLEQNCKFTGFIKLDYTHSH</sequence>
<name>A0ABM1F5R5_PRICU</name>
<dbReference type="GeneID" id="106819702"/>
<dbReference type="InterPro" id="IPR027996">
    <property type="entry name" value="TEDC1_dom"/>
</dbReference>
<reference evidence="3" key="1">
    <citation type="submission" date="2025-08" db="UniProtKB">
        <authorList>
            <consortium name="RefSeq"/>
        </authorList>
    </citation>
    <scope>IDENTIFICATION</scope>
</reference>
<proteinExistence type="predicted"/>
<evidence type="ECO:0000259" key="1">
    <source>
        <dbReference type="Pfam" id="PF14970"/>
    </source>
</evidence>
<dbReference type="RefSeq" id="XP_014679786.1">
    <property type="nucleotide sequence ID" value="XM_014824300.1"/>
</dbReference>
<evidence type="ECO:0000313" key="3">
    <source>
        <dbReference type="RefSeq" id="XP_014679786.1"/>
    </source>
</evidence>
<dbReference type="Pfam" id="PF14970">
    <property type="entry name" value="TEDC1"/>
    <property type="match status" value="1"/>
</dbReference>
<gene>
    <name evidence="3" type="primary">LOC106819702</name>
</gene>
<feature type="domain" description="Tubulin epsilon and delta complex protein 1" evidence="1">
    <location>
        <begin position="96"/>
        <end position="293"/>
    </location>
</feature>
<dbReference type="InterPro" id="IPR043535">
    <property type="entry name" value="TEDC1"/>
</dbReference>